<sequence>MFFLYTIGLLLLSLFVSAAPTPITPESLKITQSQTAILEPVKFLNHFGSNIPADSNVKLEWQGGSGKGFDVYYIPQWPEQTDYYPVAIVSDTTETHITWHTPKKSDYPKGTTFIIGVNDAVTSLSSNWYDITGLMTFAH</sequence>
<dbReference type="EMBL" id="CP144101">
    <property type="protein sequence ID" value="WWC88829.1"/>
    <property type="molecule type" value="Genomic_DNA"/>
</dbReference>
<keyword evidence="1" id="KW-0732">Signal</keyword>
<evidence type="ECO:0000313" key="2">
    <source>
        <dbReference type="EMBL" id="WWC88829.1"/>
    </source>
</evidence>
<evidence type="ECO:0000313" key="3">
    <source>
        <dbReference type="Proteomes" id="UP001355207"/>
    </source>
</evidence>
<accession>A0AAX4JTZ6</accession>
<feature type="signal peptide" evidence="1">
    <location>
        <begin position="1"/>
        <end position="18"/>
    </location>
</feature>
<evidence type="ECO:0000256" key="1">
    <source>
        <dbReference type="SAM" id="SignalP"/>
    </source>
</evidence>
<dbReference type="AlphaFoldDB" id="A0AAX4JTZ6"/>
<protein>
    <submittedName>
        <fullName evidence="2">Uncharacterized protein</fullName>
    </submittedName>
</protein>
<feature type="chain" id="PRO_5043455632" evidence="1">
    <location>
        <begin position="19"/>
        <end position="139"/>
    </location>
</feature>
<name>A0AAX4JTZ6_9TREE</name>
<proteinExistence type="predicted"/>
<dbReference type="Proteomes" id="UP001355207">
    <property type="component" value="Chromosome 4"/>
</dbReference>
<dbReference type="GeneID" id="91094412"/>
<dbReference type="RefSeq" id="XP_066075592.1">
    <property type="nucleotide sequence ID" value="XM_066219495.1"/>
</dbReference>
<keyword evidence="3" id="KW-1185">Reference proteome</keyword>
<organism evidence="2 3">
    <name type="scientific">Kwoniella dendrophila CBS 6074</name>
    <dbReference type="NCBI Taxonomy" id="1295534"/>
    <lineage>
        <taxon>Eukaryota</taxon>
        <taxon>Fungi</taxon>
        <taxon>Dikarya</taxon>
        <taxon>Basidiomycota</taxon>
        <taxon>Agaricomycotina</taxon>
        <taxon>Tremellomycetes</taxon>
        <taxon>Tremellales</taxon>
        <taxon>Cryptococcaceae</taxon>
        <taxon>Kwoniella</taxon>
    </lineage>
</organism>
<gene>
    <name evidence="2" type="ORF">L201_003742</name>
</gene>
<reference evidence="2 3" key="1">
    <citation type="submission" date="2024-01" db="EMBL/GenBank/DDBJ databases">
        <title>Comparative genomics of Cryptococcus and Kwoniella reveals pathogenesis evolution and contrasting modes of karyotype evolution via chromosome fusion or intercentromeric recombination.</title>
        <authorList>
            <person name="Coelho M.A."/>
            <person name="David-Palma M."/>
            <person name="Shea T."/>
            <person name="Bowers K."/>
            <person name="McGinley-Smith S."/>
            <person name="Mohammad A.W."/>
            <person name="Gnirke A."/>
            <person name="Yurkov A.M."/>
            <person name="Nowrousian M."/>
            <person name="Sun S."/>
            <person name="Cuomo C.A."/>
            <person name="Heitman J."/>
        </authorList>
    </citation>
    <scope>NUCLEOTIDE SEQUENCE [LARGE SCALE GENOMIC DNA]</scope>
    <source>
        <strain evidence="2 3">CBS 6074</strain>
    </source>
</reference>